<evidence type="ECO:0000313" key="2">
    <source>
        <dbReference type="EMBL" id="MPV88533.1"/>
    </source>
</evidence>
<dbReference type="Proteomes" id="UP000429644">
    <property type="component" value="Unassembled WGS sequence"/>
</dbReference>
<reference evidence="2 3" key="1">
    <citation type="submission" date="2019-10" db="EMBL/GenBank/DDBJ databases">
        <title>Georgenia wutianyii sp. nov. and Georgenia yuyongxinii sp. nov. isolated from plateau pika (Ochotona curzoniae) in the Qinghai-Tibet plateau of China.</title>
        <authorList>
            <person name="Tian Z."/>
        </authorList>
    </citation>
    <scope>NUCLEOTIDE SEQUENCE [LARGE SCALE GENOMIC DNA]</scope>
    <source>
        <strain evidence="2 3">JCM 15130</strain>
    </source>
</reference>
<organism evidence="2 3">
    <name type="scientific">Georgenia ruanii</name>
    <dbReference type="NCBI Taxonomy" id="348442"/>
    <lineage>
        <taxon>Bacteria</taxon>
        <taxon>Bacillati</taxon>
        <taxon>Actinomycetota</taxon>
        <taxon>Actinomycetes</taxon>
        <taxon>Micrococcales</taxon>
        <taxon>Bogoriellaceae</taxon>
        <taxon>Georgenia</taxon>
    </lineage>
</organism>
<dbReference type="AlphaFoldDB" id="A0A7J9UVZ0"/>
<protein>
    <recommendedName>
        <fullName evidence="1">NIPSNAP domain-containing protein</fullName>
    </recommendedName>
</protein>
<dbReference type="InterPro" id="IPR012577">
    <property type="entry name" value="NIPSNAP"/>
</dbReference>
<evidence type="ECO:0000313" key="3">
    <source>
        <dbReference type="Proteomes" id="UP000429644"/>
    </source>
</evidence>
<dbReference type="EMBL" id="WHPD01001655">
    <property type="protein sequence ID" value="MPV88533.1"/>
    <property type="molecule type" value="Genomic_DNA"/>
</dbReference>
<dbReference type="Gene3D" id="3.30.70.100">
    <property type="match status" value="1"/>
</dbReference>
<comment type="caution">
    <text evidence="2">The sequence shown here is derived from an EMBL/GenBank/DDBJ whole genome shotgun (WGS) entry which is preliminary data.</text>
</comment>
<gene>
    <name evidence="2" type="ORF">GB882_07620</name>
</gene>
<proteinExistence type="predicted"/>
<dbReference type="SUPFAM" id="SSF54909">
    <property type="entry name" value="Dimeric alpha+beta barrel"/>
    <property type="match status" value="1"/>
</dbReference>
<sequence>MKYGRLGPFNEAMAGLIPIFEGLGWELLGAYSTLIGDIHEVTDIWAVPDANAVGEVRLAARSHPEYLTYAPALADLLDSEVISVTTKVPYSP</sequence>
<evidence type="ECO:0000259" key="1">
    <source>
        <dbReference type="Pfam" id="PF07978"/>
    </source>
</evidence>
<keyword evidence="3" id="KW-1185">Reference proteome</keyword>
<dbReference type="InterPro" id="IPR011008">
    <property type="entry name" value="Dimeric_a/b-barrel"/>
</dbReference>
<name>A0A7J9UVZ0_9MICO</name>
<dbReference type="Pfam" id="PF07978">
    <property type="entry name" value="NIPSNAP"/>
    <property type="match status" value="1"/>
</dbReference>
<feature type="domain" description="NIPSNAP" evidence="1">
    <location>
        <begin position="2"/>
        <end position="92"/>
    </location>
</feature>
<accession>A0A7J9UVZ0</accession>